<dbReference type="EMBL" id="JOKZ01000131">
    <property type="protein sequence ID" value="KKP02912.1"/>
    <property type="molecule type" value="Genomic_DNA"/>
</dbReference>
<evidence type="ECO:0000313" key="2">
    <source>
        <dbReference type="Proteomes" id="UP000034112"/>
    </source>
</evidence>
<dbReference type="InterPro" id="IPR046731">
    <property type="entry name" value="DUF6623"/>
</dbReference>
<dbReference type="Pfam" id="PF20328">
    <property type="entry name" value="DUF6623"/>
    <property type="match status" value="1"/>
</dbReference>
<comment type="caution">
    <text evidence="1">The sequence shown here is derived from an EMBL/GenBank/DDBJ whole genome shotgun (WGS) entry which is preliminary data.</text>
</comment>
<gene>
    <name evidence="1" type="ORF">THAR02_04977</name>
</gene>
<dbReference type="Proteomes" id="UP000034112">
    <property type="component" value="Unassembled WGS sequence"/>
</dbReference>
<sequence>MTGFTFKTHGNAAVLPADSTLTISHPEWGAHIRSRVTADTQGWVQVPMGFQVPTDGKRLELKSVEVTYATGWKTIFDGIQVYMGQKKILNKVDFGYSTDKETTVKFDIPGSWPINQGISVSLLITIPSGTDEHGRWATISSVGAYFAHA</sequence>
<accession>A0A0F9ZRK0</accession>
<name>A0A0F9ZRK0_TRIHA</name>
<dbReference type="OrthoDB" id="4525000at2759"/>
<reference evidence="2" key="1">
    <citation type="journal article" date="2015" name="Genome Announc.">
        <title>Draft whole-genome sequence of the biocontrol agent Trichoderma harzianum T6776.</title>
        <authorList>
            <person name="Baroncelli R."/>
            <person name="Piaggeschi G."/>
            <person name="Fiorini L."/>
            <person name="Bertolini E."/>
            <person name="Zapparata A."/>
            <person name="Pe M.E."/>
            <person name="Sarrocco S."/>
            <person name="Vannacci G."/>
        </authorList>
    </citation>
    <scope>NUCLEOTIDE SEQUENCE [LARGE SCALE GENOMIC DNA]</scope>
    <source>
        <strain evidence="2">T6776</strain>
    </source>
</reference>
<protein>
    <submittedName>
        <fullName evidence="1">Uncharacterized protein</fullName>
    </submittedName>
</protein>
<proteinExistence type="predicted"/>
<evidence type="ECO:0000313" key="1">
    <source>
        <dbReference type="EMBL" id="KKP02912.1"/>
    </source>
</evidence>
<dbReference type="AlphaFoldDB" id="A0A0F9ZRK0"/>
<organism evidence="1 2">
    <name type="scientific">Trichoderma harzianum</name>
    <name type="common">Hypocrea lixii</name>
    <dbReference type="NCBI Taxonomy" id="5544"/>
    <lineage>
        <taxon>Eukaryota</taxon>
        <taxon>Fungi</taxon>
        <taxon>Dikarya</taxon>
        <taxon>Ascomycota</taxon>
        <taxon>Pezizomycotina</taxon>
        <taxon>Sordariomycetes</taxon>
        <taxon>Hypocreomycetidae</taxon>
        <taxon>Hypocreales</taxon>
        <taxon>Hypocreaceae</taxon>
        <taxon>Trichoderma</taxon>
    </lineage>
</organism>